<dbReference type="PANTHER" id="PTHR15572">
    <property type="entry name" value="GLIOMA TUMOR SUPPRESSOR CANDIDATE REGION GENE 1"/>
    <property type="match status" value="1"/>
</dbReference>
<dbReference type="EMBL" id="JAJAGQ010000009">
    <property type="protein sequence ID" value="KAJ8554164.1"/>
    <property type="molecule type" value="Genomic_DNA"/>
</dbReference>
<dbReference type="InterPro" id="IPR015671">
    <property type="entry name" value="GSCR1_dom"/>
</dbReference>
<accession>A0A9Q1M8N1</accession>
<keyword evidence="4" id="KW-1185">Reference proteome</keyword>
<dbReference type="Proteomes" id="UP001152561">
    <property type="component" value="Unassembled WGS sequence"/>
</dbReference>
<gene>
    <name evidence="3" type="ORF">K7X08_024842</name>
</gene>
<dbReference type="PANTHER" id="PTHR15572:SF0">
    <property type="entry name" value="GLUTAMINE-RICH PROTEIN-RELATED"/>
    <property type="match status" value="1"/>
</dbReference>
<dbReference type="GO" id="GO:0045893">
    <property type="term" value="P:positive regulation of DNA-templated transcription"/>
    <property type="evidence" value="ECO:0007669"/>
    <property type="project" value="TreeGrafter"/>
</dbReference>
<organism evidence="3 4">
    <name type="scientific">Anisodus acutangulus</name>
    <dbReference type="NCBI Taxonomy" id="402998"/>
    <lineage>
        <taxon>Eukaryota</taxon>
        <taxon>Viridiplantae</taxon>
        <taxon>Streptophyta</taxon>
        <taxon>Embryophyta</taxon>
        <taxon>Tracheophyta</taxon>
        <taxon>Spermatophyta</taxon>
        <taxon>Magnoliopsida</taxon>
        <taxon>eudicotyledons</taxon>
        <taxon>Gunneridae</taxon>
        <taxon>Pentapetalae</taxon>
        <taxon>asterids</taxon>
        <taxon>lamiids</taxon>
        <taxon>Solanales</taxon>
        <taxon>Solanaceae</taxon>
        <taxon>Solanoideae</taxon>
        <taxon>Hyoscyameae</taxon>
        <taxon>Anisodus</taxon>
    </lineage>
</organism>
<evidence type="ECO:0000313" key="4">
    <source>
        <dbReference type="Proteomes" id="UP001152561"/>
    </source>
</evidence>
<comment type="caution">
    <text evidence="3">The sequence shown here is derived from an EMBL/GenBank/DDBJ whole genome shotgun (WGS) entry which is preliminary data.</text>
</comment>
<dbReference type="InterPro" id="IPR052438">
    <property type="entry name" value="Chromatin_remod/trans_coact"/>
</dbReference>
<feature type="region of interest" description="Disordered" evidence="1">
    <location>
        <begin position="287"/>
        <end position="358"/>
    </location>
</feature>
<evidence type="ECO:0000259" key="2">
    <source>
        <dbReference type="Pfam" id="PF15249"/>
    </source>
</evidence>
<dbReference type="OrthoDB" id="2556847at2759"/>
<dbReference type="AlphaFoldDB" id="A0A9Q1M8N1"/>
<protein>
    <recommendedName>
        <fullName evidence="2">GLTSCR protein conserved domain-containing protein</fullName>
    </recommendedName>
</protein>
<dbReference type="GO" id="GO:0016514">
    <property type="term" value="C:SWI/SNF complex"/>
    <property type="evidence" value="ECO:0007669"/>
    <property type="project" value="TreeGrafter"/>
</dbReference>
<feature type="compositionally biased region" description="Low complexity" evidence="1">
    <location>
        <begin position="77"/>
        <end position="90"/>
    </location>
</feature>
<feature type="region of interest" description="Disordered" evidence="1">
    <location>
        <begin position="62"/>
        <end position="106"/>
    </location>
</feature>
<evidence type="ECO:0000256" key="1">
    <source>
        <dbReference type="SAM" id="MobiDB-lite"/>
    </source>
</evidence>
<feature type="domain" description="GLTSCR protein conserved" evidence="2">
    <location>
        <begin position="122"/>
        <end position="236"/>
    </location>
</feature>
<feature type="compositionally biased region" description="Polar residues" evidence="1">
    <location>
        <begin position="96"/>
        <end position="105"/>
    </location>
</feature>
<sequence length="358" mass="40951">MEEAKVLAQQQLMMQQQQQQQQLLLLQQIQRQKQQQQQQQDAMARFPSNIDVHLRPQQLLHRPINSQNPNPNPNPNPSSSNNPSSQIPNQLGINPGPTQQQQNLTRVAPESNRVELQMAYQDAWRVCHPDFKRPFTSVEDACERLLPYHVVADYEAEEDDKILDSDTSGQMFSRSQQWDHNIAVKVAEFTATFEKQVLAFNIISHKRDHGDFRTEEKLMLEQLLLQEDRRGLLELRTEMESRQKMGRETHDPNLQMAAHVHAEQARAESQARAEMMNRASIRASALGPRGSNIQMGNDVGEHGQEVSPDEMINGWGNNGHKDEKEPSEDFLNDEETDNGDIGTQSEWRGGGELDLNTR</sequence>
<name>A0A9Q1M8N1_9SOLA</name>
<reference evidence="4" key="1">
    <citation type="journal article" date="2023" name="Proc. Natl. Acad. Sci. U.S.A.">
        <title>Genomic and structural basis for evolution of tropane alkaloid biosynthesis.</title>
        <authorList>
            <person name="Wanga Y.-J."/>
            <person name="Taina T."/>
            <person name="Yua J.-Y."/>
            <person name="Lia J."/>
            <person name="Xua B."/>
            <person name="Chenc J."/>
            <person name="D'Auriad J.C."/>
            <person name="Huanga J.-P."/>
            <person name="Huanga S.-X."/>
        </authorList>
    </citation>
    <scope>NUCLEOTIDE SEQUENCE [LARGE SCALE GENOMIC DNA]</scope>
    <source>
        <strain evidence="4">cv. KIB-2019</strain>
    </source>
</reference>
<proteinExistence type="predicted"/>
<dbReference type="Pfam" id="PF15249">
    <property type="entry name" value="GLTSCR1"/>
    <property type="match status" value="1"/>
</dbReference>
<feature type="compositionally biased region" description="Acidic residues" evidence="1">
    <location>
        <begin position="325"/>
        <end position="338"/>
    </location>
</feature>
<feature type="compositionally biased region" description="Basic and acidic residues" evidence="1">
    <location>
        <begin position="349"/>
        <end position="358"/>
    </location>
</feature>
<evidence type="ECO:0000313" key="3">
    <source>
        <dbReference type="EMBL" id="KAJ8554164.1"/>
    </source>
</evidence>